<evidence type="ECO:0000256" key="1">
    <source>
        <dbReference type="SAM" id="Phobius"/>
    </source>
</evidence>
<accession>A0A418ZV73</accession>
<evidence type="ECO:0000259" key="2">
    <source>
        <dbReference type="Pfam" id="PF01757"/>
    </source>
</evidence>
<dbReference type="Pfam" id="PF01757">
    <property type="entry name" value="Acyl_transf_3"/>
    <property type="match status" value="1"/>
</dbReference>
<feature type="transmembrane region" description="Helical" evidence="1">
    <location>
        <begin position="59"/>
        <end position="78"/>
    </location>
</feature>
<name>A0A418ZV73_9RHOB</name>
<evidence type="ECO:0000313" key="3">
    <source>
        <dbReference type="EMBL" id="RJL02823.1"/>
    </source>
</evidence>
<feature type="transmembrane region" description="Helical" evidence="1">
    <location>
        <begin position="303"/>
        <end position="324"/>
    </location>
</feature>
<feature type="transmembrane region" description="Helical" evidence="1">
    <location>
        <begin position="160"/>
        <end position="178"/>
    </location>
</feature>
<feature type="transmembrane region" description="Helical" evidence="1">
    <location>
        <begin position="272"/>
        <end position="291"/>
    </location>
</feature>
<dbReference type="InterPro" id="IPR002656">
    <property type="entry name" value="Acyl_transf_3_dom"/>
</dbReference>
<dbReference type="EMBL" id="QZEW01000144">
    <property type="protein sequence ID" value="RJL02823.1"/>
    <property type="molecule type" value="Genomic_DNA"/>
</dbReference>
<reference evidence="4" key="1">
    <citation type="submission" date="2018-09" db="EMBL/GenBank/DDBJ databases">
        <title>Paracoccus onubensis nov. sp. a moderate halophilic bacterium isolated from Gruta de las Maravillas (Aracena, Spain).</title>
        <authorList>
            <person name="Jurado V."/>
            <person name="Gutierrez-Patricio S."/>
            <person name="Gonzalez-Pimentel J.L."/>
            <person name="Miller A.Z."/>
            <person name="Laiz L."/>
            <person name="Saiz-Jimenez C."/>
        </authorList>
    </citation>
    <scope>NUCLEOTIDE SEQUENCE [LARGE SCALE GENOMIC DNA]</scope>
    <source>
        <strain evidence="4">DSM 26381</strain>
    </source>
</reference>
<comment type="caution">
    <text evidence="3">The sequence shown here is derived from an EMBL/GenBank/DDBJ whole genome shotgun (WGS) entry which is preliminary data.</text>
</comment>
<dbReference type="RefSeq" id="WP_119900838.1">
    <property type="nucleotide sequence ID" value="NZ_QNRC01000029.1"/>
</dbReference>
<keyword evidence="4" id="KW-1185">Reference proteome</keyword>
<feature type="transmembrane region" description="Helical" evidence="1">
    <location>
        <begin position="247"/>
        <end position="265"/>
    </location>
</feature>
<keyword evidence="1" id="KW-0472">Membrane</keyword>
<proteinExistence type="predicted"/>
<organism evidence="3 4">
    <name type="scientific">Paracoccus siganidrum</name>
    <dbReference type="NCBI Taxonomy" id="1276757"/>
    <lineage>
        <taxon>Bacteria</taxon>
        <taxon>Pseudomonadati</taxon>
        <taxon>Pseudomonadota</taxon>
        <taxon>Alphaproteobacteria</taxon>
        <taxon>Rhodobacterales</taxon>
        <taxon>Paracoccaceae</taxon>
        <taxon>Paracoccus</taxon>
    </lineage>
</organism>
<feature type="transmembrane region" description="Helical" evidence="1">
    <location>
        <begin position="214"/>
        <end position="235"/>
    </location>
</feature>
<evidence type="ECO:0000313" key="4">
    <source>
        <dbReference type="Proteomes" id="UP000283587"/>
    </source>
</evidence>
<feature type="transmembrane region" description="Helical" evidence="1">
    <location>
        <begin position="184"/>
        <end position="202"/>
    </location>
</feature>
<feature type="transmembrane region" description="Helical" evidence="1">
    <location>
        <begin position="98"/>
        <end position="116"/>
    </location>
</feature>
<feature type="transmembrane region" description="Helical" evidence="1">
    <location>
        <begin position="128"/>
        <end position="148"/>
    </location>
</feature>
<dbReference type="GO" id="GO:0016747">
    <property type="term" value="F:acyltransferase activity, transferring groups other than amino-acyl groups"/>
    <property type="evidence" value="ECO:0007669"/>
    <property type="project" value="InterPro"/>
</dbReference>
<feature type="domain" description="Acyltransferase 3" evidence="2">
    <location>
        <begin position="21"/>
        <end position="322"/>
    </location>
</feature>
<sequence>MSQGDAVAPARDPRPDLPVETARALAIAILVSFHVIGGGEGGRGLNVPYPHGLRLYADLLIDLRMPLFAFIAGVVYALRPVEPRQLPAFLTGKLRRLALPGVTAITVFLAMAQLMGSEDMMGGRVWEAYFRHYAIFWFLQAMLLIFAVYGSADILSRGRVLLPALVLSMAAVALGLGFDSDLMAADRVTHLLAYMLLGVAFVRHHALLRRHGRAVLLLALLAMGAGLAMNIATLRATGAFSFERLDLQSLLFGGGACVAAFLLLPRLGRLQWLGACSLTIYLYHILATSASRRVLERLDVDSLAIHVLAGTALGIALPVALHMLAMRWSGTRLLVLGLRAKGAARPAALPRVPA</sequence>
<keyword evidence="1" id="KW-0812">Transmembrane</keyword>
<keyword evidence="1" id="KW-1133">Transmembrane helix</keyword>
<dbReference type="AlphaFoldDB" id="A0A418ZV73"/>
<protein>
    <recommendedName>
        <fullName evidence="2">Acyltransferase 3 domain-containing protein</fullName>
    </recommendedName>
</protein>
<dbReference type="Proteomes" id="UP000283587">
    <property type="component" value="Unassembled WGS sequence"/>
</dbReference>
<dbReference type="OrthoDB" id="8678265at2"/>
<gene>
    <name evidence="3" type="ORF">D3P05_21635</name>
</gene>